<evidence type="ECO:0000313" key="2">
    <source>
        <dbReference type="EMBL" id="MFD2682320.1"/>
    </source>
</evidence>
<proteinExistence type="predicted"/>
<dbReference type="InterPro" id="IPR022742">
    <property type="entry name" value="Hydrolase_4"/>
</dbReference>
<dbReference type="Proteomes" id="UP001597506">
    <property type="component" value="Unassembled WGS sequence"/>
</dbReference>
<gene>
    <name evidence="2" type="ORF">ACFSUL_16385</name>
</gene>
<accession>A0ABW5RV71</accession>
<evidence type="ECO:0000259" key="1">
    <source>
        <dbReference type="Pfam" id="PF12146"/>
    </source>
</evidence>
<name>A0ABW5RV71_9BACI</name>
<dbReference type="Pfam" id="PF12146">
    <property type="entry name" value="Hydrolase_4"/>
    <property type="match status" value="1"/>
</dbReference>
<reference evidence="3" key="1">
    <citation type="journal article" date="2019" name="Int. J. Syst. Evol. Microbiol.">
        <title>The Global Catalogue of Microorganisms (GCM) 10K type strain sequencing project: providing services to taxonomists for standard genome sequencing and annotation.</title>
        <authorList>
            <consortium name="The Broad Institute Genomics Platform"/>
            <consortium name="The Broad Institute Genome Sequencing Center for Infectious Disease"/>
            <person name="Wu L."/>
            <person name="Ma J."/>
        </authorList>
    </citation>
    <scope>NUCLEOTIDE SEQUENCE [LARGE SCALE GENOMIC DNA]</scope>
    <source>
        <strain evidence="3">KCTC 3913</strain>
    </source>
</reference>
<organism evidence="2 3">
    <name type="scientific">Bacillus seohaeanensis</name>
    <dbReference type="NCBI Taxonomy" id="284580"/>
    <lineage>
        <taxon>Bacteria</taxon>
        <taxon>Bacillati</taxon>
        <taxon>Bacillota</taxon>
        <taxon>Bacilli</taxon>
        <taxon>Bacillales</taxon>
        <taxon>Bacillaceae</taxon>
        <taxon>Bacillus</taxon>
    </lineage>
</organism>
<dbReference type="RefSeq" id="WP_377937007.1">
    <property type="nucleotide sequence ID" value="NZ_JBHUMF010000031.1"/>
</dbReference>
<dbReference type="InterPro" id="IPR051044">
    <property type="entry name" value="MAG_DAG_Lipase"/>
</dbReference>
<keyword evidence="2" id="KW-0378">Hydrolase</keyword>
<protein>
    <submittedName>
        <fullName evidence="2">Alpha/beta hydrolase</fullName>
    </submittedName>
</protein>
<dbReference type="EMBL" id="JBHUMF010000031">
    <property type="protein sequence ID" value="MFD2682320.1"/>
    <property type="molecule type" value="Genomic_DNA"/>
</dbReference>
<dbReference type="GO" id="GO:0016787">
    <property type="term" value="F:hydrolase activity"/>
    <property type="evidence" value="ECO:0007669"/>
    <property type="project" value="UniProtKB-KW"/>
</dbReference>
<dbReference type="PANTHER" id="PTHR11614">
    <property type="entry name" value="PHOSPHOLIPASE-RELATED"/>
    <property type="match status" value="1"/>
</dbReference>
<sequence>MSKIKEIHDVLERLSHWEKPLRFHTPVEKTSDIKAYLDYYGFTLEDIDFHFGKVDIDGIKIIVQIFSPKESIGTVFLLHGYLDHVGSLQNMIHYLTKHNYSVISYDLQGHGLSGGKAASVDDFSDYVLTLEKLMQRARNERSDPFYVIGHSTGGAIAINYVLKHRDHHFRKLVLVAPLIRSNYWYLTKLGYYLAKPFPFIDDIARKFRKNSSDQKYLAFTKKDPLQPKVLPLNWVGALLNWNKEIHAYNPTNTDTCIIQGNKDKTVDWEYNLTFVQKKFRSLQVFHISNGRHALFNEKEQIHEEVFASIHQFLKEGESH</sequence>
<keyword evidence="3" id="KW-1185">Reference proteome</keyword>
<dbReference type="Gene3D" id="3.40.50.1820">
    <property type="entry name" value="alpha/beta hydrolase"/>
    <property type="match status" value="1"/>
</dbReference>
<dbReference type="InterPro" id="IPR000073">
    <property type="entry name" value="AB_hydrolase_1"/>
</dbReference>
<comment type="caution">
    <text evidence="2">The sequence shown here is derived from an EMBL/GenBank/DDBJ whole genome shotgun (WGS) entry which is preliminary data.</text>
</comment>
<dbReference type="PRINTS" id="PR00111">
    <property type="entry name" value="ABHYDROLASE"/>
</dbReference>
<dbReference type="InterPro" id="IPR029058">
    <property type="entry name" value="AB_hydrolase_fold"/>
</dbReference>
<dbReference type="SUPFAM" id="SSF53474">
    <property type="entry name" value="alpha/beta-Hydrolases"/>
    <property type="match status" value="1"/>
</dbReference>
<feature type="domain" description="Serine aminopeptidase S33" evidence="1">
    <location>
        <begin position="71"/>
        <end position="299"/>
    </location>
</feature>
<evidence type="ECO:0000313" key="3">
    <source>
        <dbReference type="Proteomes" id="UP001597506"/>
    </source>
</evidence>